<name>A0ABP0EJY9_9ASCO</name>
<keyword evidence="2" id="KW-0479">Metal-binding</keyword>
<proteinExistence type="predicted"/>
<evidence type="ECO:0000256" key="2">
    <source>
        <dbReference type="ARBA" id="ARBA00022723"/>
    </source>
</evidence>
<keyword evidence="4" id="KW-0862">Zinc</keyword>
<dbReference type="EMBL" id="OZ004259">
    <property type="protein sequence ID" value="CAK7918907.1"/>
    <property type="molecule type" value="Genomic_DNA"/>
</dbReference>
<keyword evidence="5" id="KW-0539">Nucleus</keyword>
<dbReference type="PANTHER" id="PTHR46481:SF10">
    <property type="entry name" value="ZINC FINGER BED DOMAIN-CONTAINING PROTEIN 39"/>
    <property type="match status" value="1"/>
</dbReference>
<dbReference type="PANTHER" id="PTHR46481">
    <property type="entry name" value="ZINC FINGER BED DOMAIN-CONTAINING PROTEIN 4"/>
    <property type="match status" value="1"/>
</dbReference>
<evidence type="ECO:0000256" key="1">
    <source>
        <dbReference type="ARBA" id="ARBA00004123"/>
    </source>
</evidence>
<organism evidence="6 7">
    <name type="scientific">[Candida] anglica</name>
    <dbReference type="NCBI Taxonomy" id="148631"/>
    <lineage>
        <taxon>Eukaryota</taxon>
        <taxon>Fungi</taxon>
        <taxon>Dikarya</taxon>
        <taxon>Ascomycota</taxon>
        <taxon>Saccharomycotina</taxon>
        <taxon>Pichiomycetes</taxon>
        <taxon>Debaryomycetaceae</taxon>
        <taxon>Kurtzmaniella</taxon>
    </lineage>
</organism>
<accession>A0ABP0EJY9</accession>
<evidence type="ECO:0000256" key="5">
    <source>
        <dbReference type="ARBA" id="ARBA00023242"/>
    </source>
</evidence>
<evidence type="ECO:0000313" key="7">
    <source>
        <dbReference type="Proteomes" id="UP001497600"/>
    </source>
</evidence>
<sequence>MVVGLLVTNDLPMSLVDNEYFRDMINFLRPNAANLLMKRTAFTAFSRSMTARAKICLKSLMQSESVLNINLTTDQWTSSNRKHYTCLMANILARIKGKIKVFDFAIEIFETSPDRAQQLNKLYEPYGVWHKTSFISTGKKNLDSEMVDELAAMPSSKNVAHARYIPHILHLISKEMYSHLVPKRTFAKNISEAEYAKYNNNYILETHPHVRTVLEKVKTVQQKICESKQLLHDFSMICSSIGHSRVASERFCQKKWTSTSFRLASAISVKDSLVKQFPEYLSQKEFNYLEPVVSFLSGIEHLTNMFFVTPPGPPAWLILGTFRILRGEMCTLLENGPDYFDANLSDALNAGLGKVDLYMDLLFGSNQDSEPTPLVFATFFHPYYRRTLAKRTFNESKLISQSSLTVLQKLRRPKSILSQP</sequence>
<dbReference type="InterPro" id="IPR052035">
    <property type="entry name" value="ZnF_BED_domain_contain"/>
</dbReference>
<evidence type="ECO:0000256" key="4">
    <source>
        <dbReference type="ARBA" id="ARBA00022833"/>
    </source>
</evidence>
<keyword evidence="7" id="KW-1185">Reference proteome</keyword>
<reference evidence="6 7" key="1">
    <citation type="submission" date="2024-01" db="EMBL/GenBank/DDBJ databases">
        <authorList>
            <consortium name="Genoscope - CEA"/>
            <person name="William W."/>
        </authorList>
    </citation>
    <scope>NUCLEOTIDE SEQUENCE [LARGE SCALE GENOMIC DNA]</scope>
    <source>
        <strain evidence="6 7">29B2s-10</strain>
    </source>
</reference>
<gene>
    <name evidence="6" type="ORF">CAAN4_G15434</name>
</gene>
<dbReference type="Proteomes" id="UP001497600">
    <property type="component" value="Chromosome G"/>
</dbReference>
<comment type="subcellular location">
    <subcellularLocation>
        <location evidence="1">Nucleus</location>
    </subcellularLocation>
</comment>
<evidence type="ECO:0000313" key="6">
    <source>
        <dbReference type="EMBL" id="CAK7918907.1"/>
    </source>
</evidence>
<evidence type="ECO:0000256" key="3">
    <source>
        <dbReference type="ARBA" id="ARBA00022771"/>
    </source>
</evidence>
<keyword evidence="3" id="KW-0863">Zinc-finger</keyword>
<protein>
    <submittedName>
        <fullName evidence="6">Uncharacterized protein</fullName>
    </submittedName>
</protein>